<feature type="region of interest" description="Disordered" evidence="4">
    <location>
        <begin position="423"/>
        <end position="456"/>
    </location>
</feature>
<dbReference type="SUPFAM" id="SSF55282">
    <property type="entry name" value="RL5-like"/>
    <property type="match status" value="1"/>
</dbReference>
<dbReference type="Pfam" id="PF00281">
    <property type="entry name" value="Ribosomal_L5"/>
    <property type="match status" value="1"/>
</dbReference>
<comment type="similarity">
    <text evidence="1">Belongs to the universal ribosomal protein uL5 family.</text>
</comment>
<gene>
    <name evidence="7" type="ORF">PAPYR_9402</name>
</gene>
<sequence length="489" mass="54223">MHRRVTKQDPSHTADHRGRVTSNNTQSRKLTSTEKASAAPEKKGEAKVENKMKQIRIEKLVLNIAVGESGDRLTRAQMVLKQLTEQNPVASKSRLTVKGFGIRKNEEIASHVTIRGKKAEEILEAGLRVKEFELRRRNFSESGNFGFGIQEHIDLGIKYDPSTGIYGMDFYVVLGRPGYRVARRRRQNNHIGKAHKVTKEDAIEWFKTKYDGIASFSFPEFGELSAQTRSRTQSTVVRIQIACAGTFQSKQSQVHMQPSEVGNVPPPPPIPGENIRQTHPHPVVAQLDLDRILSTHPLVSWALQRHDRPLMRETVVTERPGPDLVKMWQIEKDEERREKGLAPEEKPGMMDTVKSGMTTATQSVMHGLTVAAQKIAQAAGTQGPPAPEEKKPITERLKAGLNVAAEKLSLTGPQKPITETVKENIPSSESVKQTSQGVISGATSALQTPPPIPPQMIKTDAPVHVEHVERKEVPLEQRKEAPSEAGLGH</sequence>
<protein>
    <submittedName>
        <fullName evidence="7">60S ribosomal protein L11</fullName>
    </submittedName>
</protein>
<evidence type="ECO:0000256" key="3">
    <source>
        <dbReference type="ARBA" id="ARBA00023274"/>
    </source>
</evidence>
<feature type="region of interest" description="Disordered" evidence="4">
    <location>
        <begin position="469"/>
        <end position="489"/>
    </location>
</feature>
<dbReference type="Gene3D" id="3.30.1440.10">
    <property type="match status" value="1"/>
</dbReference>
<dbReference type="Proteomes" id="UP001141327">
    <property type="component" value="Unassembled WGS sequence"/>
</dbReference>
<dbReference type="InterPro" id="IPR031310">
    <property type="entry name" value="Ribosomal_uL5_N"/>
</dbReference>
<evidence type="ECO:0000313" key="8">
    <source>
        <dbReference type="Proteomes" id="UP001141327"/>
    </source>
</evidence>
<accession>A0ABQ8UFL0</accession>
<dbReference type="InterPro" id="IPR022803">
    <property type="entry name" value="Ribosomal_uL5_dom_sf"/>
</dbReference>
<feature type="compositionally biased region" description="Polar residues" evidence="4">
    <location>
        <begin position="20"/>
        <end position="35"/>
    </location>
</feature>
<dbReference type="EMBL" id="JAPMOS010000100">
    <property type="protein sequence ID" value="KAJ4455595.1"/>
    <property type="molecule type" value="Genomic_DNA"/>
</dbReference>
<organism evidence="7 8">
    <name type="scientific">Paratrimastix pyriformis</name>
    <dbReference type="NCBI Taxonomy" id="342808"/>
    <lineage>
        <taxon>Eukaryota</taxon>
        <taxon>Metamonada</taxon>
        <taxon>Preaxostyla</taxon>
        <taxon>Paratrimastigidae</taxon>
        <taxon>Paratrimastix</taxon>
    </lineage>
</organism>
<evidence type="ECO:0000256" key="1">
    <source>
        <dbReference type="ARBA" id="ARBA00008553"/>
    </source>
</evidence>
<comment type="caution">
    <text evidence="7">The sequence shown here is derived from an EMBL/GenBank/DDBJ whole genome shotgun (WGS) entry which is preliminary data.</text>
</comment>
<dbReference type="GO" id="GO:0005840">
    <property type="term" value="C:ribosome"/>
    <property type="evidence" value="ECO:0007669"/>
    <property type="project" value="UniProtKB-KW"/>
</dbReference>
<keyword evidence="2 7" id="KW-0689">Ribosomal protein</keyword>
<feature type="domain" description="Large ribosomal subunit protein uL5 C-terminal" evidence="6">
    <location>
        <begin position="108"/>
        <end position="205"/>
    </location>
</feature>
<dbReference type="InterPro" id="IPR002132">
    <property type="entry name" value="Ribosomal_uL5"/>
</dbReference>
<evidence type="ECO:0000259" key="6">
    <source>
        <dbReference type="Pfam" id="PF00673"/>
    </source>
</evidence>
<feature type="domain" description="Large ribosomal subunit protein uL5 N-terminal" evidence="5">
    <location>
        <begin position="50"/>
        <end position="103"/>
    </location>
</feature>
<reference evidence="7" key="1">
    <citation type="journal article" date="2022" name="bioRxiv">
        <title>Genomics of Preaxostyla Flagellates Illuminates Evolutionary Transitions and the Path Towards Mitochondrial Loss.</title>
        <authorList>
            <person name="Novak L.V.F."/>
            <person name="Treitli S.C."/>
            <person name="Pyrih J."/>
            <person name="Halakuc P."/>
            <person name="Pipaliya S.V."/>
            <person name="Vacek V."/>
            <person name="Brzon O."/>
            <person name="Soukal P."/>
            <person name="Eme L."/>
            <person name="Dacks J.B."/>
            <person name="Karnkowska A."/>
            <person name="Elias M."/>
            <person name="Hampl V."/>
        </authorList>
    </citation>
    <scope>NUCLEOTIDE SEQUENCE</scope>
    <source>
        <strain evidence="7">RCP-MX</strain>
    </source>
</reference>
<evidence type="ECO:0000313" key="7">
    <source>
        <dbReference type="EMBL" id="KAJ4455595.1"/>
    </source>
</evidence>
<dbReference type="Pfam" id="PF00673">
    <property type="entry name" value="Ribosomal_L5_C"/>
    <property type="match status" value="1"/>
</dbReference>
<keyword evidence="8" id="KW-1185">Reference proteome</keyword>
<feature type="compositionally biased region" description="Polar residues" evidence="4">
    <location>
        <begin position="425"/>
        <end position="447"/>
    </location>
</feature>
<feature type="compositionally biased region" description="Basic and acidic residues" evidence="4">
    <location>
        <begin position="469"/>
        <end position="482"/>
    </location>
</feature>
<dbReference type="PANTHER" id="PTHR11994">
    <property type="entry name" value="60S RIBOSOMAL PROTEIN L11-RELATED"/>
    <property type="match status" value="1"/>
</dbReference>
<keyword evidence="3" id="KW-0687">Ribonucleoprotein</keyword>
<dbReference type="InterPro" id="IPR031309">
    <property type="entry name" value="Ribosomal_uL5_C"/>
</dbReference>
<evidence type="ECO:0000259" key="5">
    <source>
        <dbReference type="Pfam" id="PF00281"/>
    </source>
</evidence>
<dbReference type="NCBIfam" id="NF003258">
    <property type="entry name" value="PRK04219.1"/>
    <property type="match status" value="1"/>
</dbReference>
<name>A0ABQ8UFL0_9EUKA</name>
<evidence type="ECO:0000256" key="2">
    <source>
        <dbReference type="ARBA" id="ARBA00022980"/>
    </source>
</evidence>
<evidence type="ECO:0000256" key="4">
    <source>
        <dbReference type="SAM" id="MobiDB-lite"/>
    </source>
</evidence>
<dbReference type="InterPro" id="IPR020929">
    <property type="entry name" value="Ribosomal_uL5_CS"/>
</dbReference>
<feature type="compositionally biased region" description="Basic and acidic residues" evidence="4">
    <location>
        <begin position="1"/>
        <end position="18"/>
    </location>
</feature>
<feature type="region of interest" description="Disordered" evidence="4">
    <location>
        <begin position="1"/>
        <end position="50"/>
    </location>
</feature>
<feature type="compositionally biased region" description="Basic and acidic residues" evidence="4">
    <location>
        <begin position="40"/>
        <end position="50"/>
    </location>
</feature>
<proteinExistence type="inferred from homology"/>
<dbReference type="InterPro" id="IPR057266">
    <property type="entry name" value="Ribosomal_uL5_euk/arc-type"/>
</dbReference>
<dbReference type="PROSITE" id="PS00358">
    <property type="entry name" value="RIBOSOMAL_L5"/>
    <property type="match status" value="1"/>
</dbReference>